<dbReference type="HOGENOM" id="CLU_126478_0_0_12"/>
<dbReference type="AlphaFoldDB" id="B0ST69"/>
<proteinExistence type="predicted"/>
<dbReference type="EMBL" id="CP000786">
    <property type="protein sequence ID" value="ABZ98309.1"/>
    <property type="molecule type" value="Genomic_DNA"/>
</dbReference>
<gene>
    <name evidence="1" type="ordered locus">LEPBI_I2211</name>
</gene>
<reference evidence="1 2" key="1">
    <citation type="journal article" date="2008" name="PLoS ONE">
        <title>Genome sequence of the saprophyte Leptospira biflexa provides insights into the evolution of Leptospira and the pathogenesis of leptospirosis.</title>
        <authorList>
            <person name="Picardeau M."/>
            <person name="Bulach D.M."/>
            <person name="Bouchier C."/>
            <person name="Zuerner R.L."/>
            <person name="Zidane N."/>
            <person name="Wilson P.J."/>
            <person name="Creno S."/>
            <person name="Kuczek E.S."/>
            <person name="Bommezzadri S."/>
            <person name="Davis J.C."/>
            <person name="McGrath A."/>
            <person name="Johnson M.J."/>
            <person name="Boursaux-Eude C."/>
            <person name="Seemann T."/>
            <person name="Rouy Z."/>
            <person name="Coppel R.L."/>
            <person name="Rood J.I."/>
            <person name="Lajus A."/>
            <person name="Davies J.K."/>
            <person name="Medigue C."/>
            <person name="Adler B."/>
        </authorList>
    </citation>
    <scope>NUCLEOTIDE SEQUENCE [LARGE SCALE GENOMIC DNA]</scope>
    <source>
        <strain evidence="2">Patoc 1 / ATCC 23582 / Paris</strain>
    </source>
</reference>
<sequence length="160" mass="17940">MEKKELINIFAKLNAPNPKLWAESQIEEGIPQLARYLFLKGAWEGVVPDNEVWIDNILQSNKKDNNLPYGGLNIAIRKMLECGVPKKYITEFARCIAAEMIFHIGYLIADSSSVKGNEYVDWALVQIDNEGNIIGPISGLHESVLETDPTGNEMRPVNLI</sequence>
<protein>
    <submittedName>
        <fullName evidence="1">Uncharacterized protein</fullName>
    </submittedName>
</protein>
<evidence type="ECO:0000313" key="1">
    <source>
        <dbReference type="EMBL" id="ABZ98309.1"/>
    </source>
</evidence>
<organism evidence="1 2">
    <name type="scientific">Leptospira biflexa serovar Patoc (strain Patoc 1 / ATCC 23582 / Paris)</name>
    <dbReference type="NCBI Taxonomy" id="456481"/>
    <lineage>
        <taxon>Bacteria</taxon>
        <taxon>Pseudomonadati</taxon>
        <taxon>Spirochaetota</taxon>
        <taxon>Spirochaetia</taxon>
        <taxon>Leptospirales</taxon>
        <taxon>Leptospiraceae</taxon>
        <taxon>Leptospira</taxon>
    </lineage>
</organism>
<dbReference type="RefSeq" id="WP_002983863.1">
    <property type="nucleotide sequence ID" value="NC_010602.1"/>
</dbReference>
<dbReference type="Proteomes" id="UP000001847">
    <property type="component" value="Chromosome I"/>
</dbReference>
<accession>B0ST69</accession>
<evidence type="ECO:0000313" key="2">
    <source>
        <dbReference type="Proteomes" id="UP000001847"/>
    </source>
</evidence>
<keyword evidence="2" id="KW-1185">Reference proteome</keyword>
<dbReference type="OrthoDB" id="3483256at2"/>
<dbReference type="BioCyc" id="LBIF456481:LEPBI_RS10900-MONOMER"/>
<dbReference type="KEGG" id="lbi:LEPBI_I2211"/>
<name>B0ST69_LEPBP</name>